<dbReference type="Proteomes" id="UP001205311">
    <property type="component" value="Unassembled WGS sequence"/>
</dbReference>
<gene>
    <name evidence="3" type="ORF">LX15_000825</name>
</gene>
<dbReference type="Pfam" id="PF00795">
    <property type="entry name" value="CN_hydrolase"/>
    <property type="match status" value="1"/>
</dbReference>
<organism evidence="3 4">
    <name type="scientific">Streptoalloteichus tenebrarius (strain ATCC 17920 / DSM 40477 / JCM 4838 / CBS 697.72 / NBRC 16177 / NCIMB 11028 / NRRL B-12390 / A12253. 1 / ISP 5477)</name>
    <name type="common">Streptomyces tenebrarius</name>
    <dbReference type="NCBI Taxonomy" id="1933"/>
    <lineage>
        <taxon>Bacteria</taxon>
        <taxon>Bacillati</taxon>
        <taxon>Actinomycetota</taxon>
        <taxon>Actinomycetes</taxon>
        <taxon>Pseudonocardiales</taxon>
        <taxon>Pseudonocardiaceae</taxon>
        <taxon>Streptoalloteichus</taxon>
    </lineage>
</organism>
<proteinExistence type="inferred from homology"/>
<dbReference type="SUPFAM" id="SSF56317">
    <property type="entry name" value="Carbon-nitrogen hydrolase"/>
    <property type="match status" value="1"/>
</dbReference>
<dbReference type="PROSITE" id="PS50263">
    <property type="entry name" value="CN_HYDROLASE"/>
    <property type="match status" value="1"/>
</dbReference>
<dbReference type="CDD" id="cd07197">
    <property type="entry name" value="nitrilase"/>
    <property type="match status" value="1"/>
</dbReference>
<dbReference type="PANTHER" id="PTHR23088">
    <property type="entry name" value="NITRILASE-RELATED"/>
    <property type="match status" value="1"/>
</dbReference>
<keyword evidence="4" id="KW-1185">Reference proteome</keyword>
<dbReference type="Gene3D" id="3.60.110.10">
    <property type="entry name" value="Carbon-nitrogen hydrolase"/>
    <property type="match status" value="1"/>
</dbReference>
<dbReference type="EMBL" id="JAMTCP010000003">
    <property type="protein sequence ID" value="MCP2257140.1"/>
    <property type="molecule type" value="Genomic_DNA"/>
</dbReference>
<dbReference type="InterPro" id="IPR036526">
    <property type="entry name" value="C-N_Hydrolase_sf"/>
</dbReference>
<evidence type="ECO:0000313" key="3">
    <source>
        <dbReference type="EMBL" id="MCP2257140.1"/>
    </source>
</evidence>
<protein>
    <submittedName>
        <fullName evidence="3">Amidohydrolase</fullName>
    </submittedName>
</protein>
<evidence type="ECO:0000256" key="1">
    <source>
        <dbReference type="ARBA" id="ARBA00010613"/>
    </source>
</evidence>
<name>A0ABT1HNQ0_STRSD</name>
<accession>A0ABT1HNQ0</accession>
<evidence type="ECO:0000313" key="4">
    <source>
        <dbReference type="Proteomes" id="UP001205311"/>
    </source>
</evidence>
<feature type="domain" description="CN hydrolase" evidence="2">
    <location>
        <begin position="1"/>
        <end position="227"/>
    </location>
</feature>
<evidence type="ECO:0000259" key="2">
    <source>
        <dbReference type="PROSITE" id="PS50263"/>
    </source>
</evidence>
<comment type="caution">
    <text evidence="3">The sequence shown here is derived from an EMBL/GenBank/DDBJ whole genome shotgun (WGS) entry which is preliminary data.</text>
</comment>
<reference evidence="3 4" key="1">
    <citation type="submission" date="2022-06" db="EMBL/GenBank/DDBJ databases">
        <title>Genomic Encyclopedia of Archaeal and Bacterial Type Strains, Phase II (KMG-II): from individual species to whole genera.</title>
        <authorList>
            <person name="Goeker M."/>
        </authorList>
    </citation>
    <scope>NUCLEOTIDE SEQUENCE [LARGE SCALE GENOMIC DNA]</scope>
    <source>
        <strain evidence="3 4">DSM 40477</strain>
    </source>
</reference>
<sequence length="259" mass="27257">MRGDVAANAATAAELIREAGARVVVLPEKFLSGYEPDLIGSDPTRYAVAAGDARLDPIAEACRESGSVAVVGAATHEDGALFISSLVFGASGDLVARYDKQFLFRSERELFQPGRAGCTIEVDGWRLGLGICYDCGFPEHARAAARAGADAYLVSALFSVGNGFHESRTWLPARALDNTVYVVLSNHVGTTGGWNACGGSAIWGPDGRVVAQAGPDETTIVGAVLDPARLARVRAAEPLLEDFSRPEPSALRDRVIVKA</sequence>
<dbReference type="PANTHER" id="PTHR23088:SF27">
    <property type="entry name" value="DEAMINATED GLUTATHIONE AMIDASE"/>
    <property type="match status" value="1"/>
</dbReference>
<comment type="similarity">
    <text evidence="1">Belongs to the carbon-nitrogen hydrolase superfamily. NIT1/NIT2 family.</text>
</comment>
<dbReference type="InterPro" id="IPR003010">
    <property type="entry name" value="C-N_Hydrolase"/>
</dbReference>